<accession>A0ABS5VUQ6</accession>
<protein>
    <submittedName>
        <fullName evidence="3">Chemotaxis protein CheD</fullName>
    </submittedName>
</protein>
<name>A0ABS5VUQ6_9BACT</name>
<dbReference type="CDD" id="cd16352">
    <property type="entry name" value="CheD"/>
    <property type="match status" value="1"/>
</dbReference>
<sequence length="114" mass="12456">MLPVWKGEGLATAKFGNIAIDKLLEKMLLFGAEKKNIVAKVFGGADSLGDNAIFEIGKRNIQLAEDLLSDYHIPIISSNVGGTVGRKILFHSGSGIVYMKFVNNQENKNDTENF</sequence>
<comment type="caution">
    <text evidence="3">The sequence shown here is derived from an EMBL/GenBank/DDBJ whole genome shotgun (WGS) entry which is preliminary data.</text>
</comment>
<evidence type="ECO:0000256" key="1">
    <source>
        <dbReference type="ARBA" id="ARBA00022500"/>
    </source>
</evidence>
<evidence type="ECO:0000313" key="4">
    <source>
        <dbReference type="Proteomes" id="UP000772618"/>
    </source>
</evidence>
<dbReference type="Pfam" id="PF03975">
    <property type="entry name" value="CheD"/>
    <property type="match status" value="1"/>
</dbReference>
<dbReference type="InterPro" id="IPR038592">
    <property type="entry name" value="CheD-like_sf"/>
</dbReference>
<dbReference type="RefSeq" id="WP_254155023.1">
    <property type="nucleotide sequence ID" value="NZ_JAHESD010000045.1"/>
</dbReference>
<dbReference type="PANTHER" id="PTHR35147:SF3">
    <property type="entry name" value="CHEMORECEPTOR GLUTAMINE DEAMIDASE CHED 1-RELATED"/>
    <property type="match status" value="1"/>
</dbReference>
<dbReference type="SUPFAM" id="SSF64438">
    <property type="entry name" value="CNF1/YfiH-like putative cysteine hydrolases"/>
    <property type="match status" value="1"/>
</dbReference>
<evidence type="ECO:0000313" key="3">
    <source>
        <dbReference type="EMBL" id="MBT1705066.1"/>
    </source>
</evidence>
<dbReference type="Proteomes" id="UP000772618">
    <property type="component" value="Unassembled WGS sequence"/>
</dbReference>
<proteinExistence type="predicted"/>
<keyword evidence="1" id="KW-0145">Chemotaxis</keyword>
<dbReference type="InterPro" id="IPR011324">
    <property type="entry name" value="Cytotoxic_necrot_fac-like_cat"/>
</dbReference>
<keyword evidence="4" id="KW-1185">Reference proteome</keyword>
<gene>
    <name evidence="3" type="ORF">KK060_17365</name>
</gene>
<dbReference type="EMBL" id="JAHESD010000045">
    <property type="protein sequence ID" value="MBT1705066.1"/>
    <property type="molecule type" value="Genomic_DNA"/>
</dbReference>
<dbReference type="InterPro" id="IPR005659">
    <property type="entry name" value="Chemorcpt_Glu_NH3ase_CheD"/>
</dbReference>
<evidence type="ECO:0000256" key="2">
    <source>
        <dbReference type="ARBA" id="ARBA00022801"/>
    </source>
</evidence>
<organism evidence="3 4">
    <name type="scientific">Chryseosolibacter indicus</name>
    <dbReference type="NCBI Taxonomy" id="2782351"/>
    <lineage>
        <taxon>Bacteria</taxon>
        <taxon>Pseudomonadati</taxon>
        <taxon>Bacteroidota</taxon>
        <taxon>Cytophagia</taxon>
        <taxon>Cytophagales</taxon>
        <taxon>Chryseotaleaceae</taxon>
        <taxon>Chryseosolibacter</taxon>
    </lineage>
</organism>
<dbReference type="Gene3D" id="3.30.1330.200">
    <property type="match status" value="1"/>
</dbReference>
<dbReference type="PANTHER" id="PTHR35147">
    <property type="entry name" value="CHEMORECEPTOR GLUTAMINE DEAMIDASE CHED-RELATED"/>
    <property type="match status" value="1"/>
</dbReference>
<reference evidence="3 4" key="1">
    <citation type="submission" date="2021-05" db="EMBL/GenBank/DDBJ databases">
        <title>A Polyphasic approach of four new species of the genus Ohtaekwangia: Ohtaekwangia histidinii sp. nov., Ohtaekwangia cretensis sp. nov., Ohtaekwangia indiensis sp. nov., Ohtaekwangia reichenbachii sp. nov. from diverse environment.</title>
        <authorList>
            <person name="Octaviana S."/>
        </authorList>
    </citation>
    <scope>NUCLEOTIDE SEQUENCE [LARGE SCALE GENOMIC DNA]</scope>
    <source>
        <strain evidence="3 4">PWU20</strain>
    </source>
</reference>
<keyword evidence="2" id="KW-0378">Hydrolase</keyword>